<sequence length="50" mass="6213">MQKHTLYCIQLIFIDVSLKTLDSHKVWQRQKVKNYKQLIINRKYNHNREV</sequence>
<accession>A0A167LPT3</accession>
<evidence type="ECO:0000313" key="1">
    <source>
        <dbReference type="EMBL" id="KZN64989.1"/>
    </source>
</evidence>
<dbReference type="PATRIC" id="fig|1365257.3.peg.3069"/>
<comment type="caution">
    <text evidence="1">The sequence shown here is derived from an EMBL/GenBank/DDBJ whole genome shotgun (WGS) entry which is preliminary data.</text>
</comment>
<proteinExistence type="predicted"/>
<name>A0A167LPT3_9GAMM</name>
<organism evidence="1 2">
    <name type="scientific">Pseudoalteromonas luteoviolacea S4060-1</name>
    <dbReference type="NCBI Taxonomy" id="1365257"/>
    <lineage>
        <taxon>Bacteria</taxon>
        <taxon>Pseudomonadati</taxon>
        <taxon>Pseudomonadota</taxon>
        <taxon>Gammaproteobacteria</taxon>
        <taxon>Alteromonadales</taxon>
        <taxon>Pseudoalteromonadaceae</taxon>
        <taxon>Pseudoalteromonas</taxon>
    </lineage>
</organism>
<evidence type="ECO:0000313" key="2">
    <source>
        <dbReference type="Proteomes" id="UP000076661"/>
    </source>
</evidence>
<dbReference type="EMBL" id="AUXX01000023">
    <property type="protein sequence ID" value="KZN64989.1"/>
    <property type="molecule type" value="Genomic_DNA"/>
</dbReference>
<gene>
    <name evidence="1" type="ORF">N478_03000</name>
</gene>
<protein>
    <submittedName>
        <fullName evidence="1">Uncharacterized protein</fullName>
    </submittedName>
</protein>
<dbReference type="Proteomes" id="UP000076661">
    <property type="component" value="Unassembled WGS sequence"/>
</dbReference>
<reference evidence="1 2" key="1">
    <citation type="submission" date="2013-07" db="EMBL/GenBank/DDBJ databases">
        <title>Comparative Genomic and Metabolomic Analysis of Twelve Strains of Pseudoalteromonas luteoviolacea.</title>
        <authorList>
            <person name="Vynne N.G."/>
            <person name="Mansson M."/>
            <person name="Gram L."/>
        </authorList>
    </citation>
    <scope>NUCLEOTIDE SEQUENCE [LARGE SCALE GENOMIC DNA]</scope>
    <source>
        <strain evidence="1 2">S4060-1</strain>
    </source>
</reference>
<dbReference type="AlphaFoldDB" id="A0A167LPT3"/>